<dbReference type="Proteomes" id="UP000316092">
    <property type="component" value="Unassembled WGS sequence"/>
</dbReference>
<keyword evidence="3" id="KW-1185">Reference proteome</keyword>
<dbReference type="EMBL" id="VKDB01000028">
    <property type="protein sequence ID" value="TSA80604.1"/>
    <property type="molecule type" value="Genomic_DNA"/>
</dbReference>
<dbReference type="PROSITE" id="PS51257">
    <property type="entry name" value="PROKAR_LIPOPROTEIN"/>
    <property type="match status" value="1"/>
</dbReference>
<dbReference type="OrthoDB" id="57300at2"/>
<organism evidence="2 3">
    <name type="scientific">Deinococcus detaillensis</name>
    <dbReference type="NCBI Taxonomy" id="2592048"/>
    <lineage>
        <taxon>Bacteria</taxon>
        <taxon>Thermotogati</taxon>
        <taxon>Deinococcota</taxon>
        <taxon>Deinococci</taxon>
        <taxon>Deinococcales</taxon>
        <taxon>Deinococcaceae</taxon>
        <taxon>Deinococcus</taxon>
    </lineage>
</organism>
<feature type="chain" id="PRO_5021788603" description="DUF4352 domain-containing protein" evidence="1">
    <location>
        <begin position="32"/>
        <end position="374"/>
    </location>
</feature>
<evidence type="ECO:0008006" key="4">
    <source>
        <dbReference type="Google" id="ProtNLM"/>
    </source>
</evidence>
<sequence>MKTNLKAPFALKKAAPLTFGLLTLFSVSLSACGRAPATTAATPPADNSKLQTLGVVEVTISGIGGPQLRSSARLLRPAWPLALPEQAAGLDLQALSTSVFNLGSRNAGTGERYIAATFKVRNAGSDGTASSVARSNLTLIAASSASAQDSSAISAMKTFDGTSINTGLARSILPTHAMVFQPSSSAATLSSGGEDFQVFSEAEITPNNFTHAGVALTSYADLGVTTVFPYGYVVRNPTAPAGAAQRTLSANPAAGQYDGRVALAVKVPLQPDDPAKTPSEGAKRDPFSFSMLFVIVADPTTSVTQSLQEQSQGNTAVYARATGVAATNVNVLPGSSAALGSSGGVTTRRICQVRTAGLVGDVSPAPTYLINTCP</sequence>
<proteinExistence type="predicted"/>
<reference evidence="2 3" key="1">
    <citation type="submission" date="2019-07" db="EMBL/GenBank/DDBJ databases">
        <title>Deinococcus detaillus sp. nov., isolated from humus soil in Antarctica.</title>
        <authorList>
            <person name="Zhang K."/>
        </authorList>
    </citation>
    <scope>NUCLEOTIDE SEQUENCE [LARGE SCALE GENOMIC DNA]</scope>
    <source>
        <strain evidence="2 3">H1</strain>
    </source>
</reference>
<dbReference type="RefSeq" id="WP_143721875.1">
    <property type="nucleotide sequence ID" value="NZ_VKDB01000028.1"/>
</dbReference>
<keyword evidence="1" id="KW-0732">Signal</keyword>
<accession>A0A553UK66</accession>
<evidence type="ECO:0000256" key="1">
    <source>
        <dbReference type="SAM" id="SignalP"/>
    </source>
</evidence>
<feature type="signal peptide" evidence="1">
    <location>
        <begin position="1"/>
        <end position="31"/>
    </location>
</feature>
<name>A0A553UK66_9DEIO</name>
<comment type="caution">
    <text evidence="2">The sequence shown here is derived from an EMBL/GenBank/DDBJ whole genome shotgun (WGS) entry which is preliminary data.</text>
</comment>
<gene>
    <name evidence="2" type="ORF">FNU79_16395</name>
</gene>
<evidence type="ECO:0000313" key="3">
    <source>
        <dbReference type="Proteomes" id="UP000316092"/>
    </source>
</evidence>
<protein>
    <recommendedName>
        <fullName evidence="4">DUF4352 domain-containing protein</fullName>
    </recommendedName>
</protein>
<dbReference type="AlphaFoldDB" id="A0A553UK66"/>
<evidence type="ECO:0000313" key="2">
    <source>
        <dbReference type="EMBL" id="TSA80604.1"/>
    </source>
</evidence>